<dbReference type="InterPro" id="IPR013187">
    <property type="entry name" value="F-box-assoc_dom_typ3"/>
</dbReference>
<dbReference type="PANTHER" id="PTHR31111:SF58">
    <property type="entry name" value="F-BOX DOMAIN-CONTAINING PROTEIN"/>
    <property type="match status" value="1"/>
</dbReference>
<dbReference type="EMBL" id="JAEFBK010000006">
    <property type="protein sequence ID" value="KAG7593676.1"/>
    <property type="molecule type" value="Genomic_DNA"/>
</dbReference>
<dbReference type="PANTHER" id="PTHR31111">
    <property type="entry name" value="BNAA05G37150D PROTEIN-RELATED"/>
    <property type="match status" value="1"/>
</dbReference>
<dbReference type="NCBIfam" id="TIGR01640">
    <property type="entry name" value="F_box_assoc_1"/>
    <property type="match status" value="1"/>
</dbReference>
<dbReference type="PROSITE" id="PS50181">
    <property type="entry name" value="FBOX"/>
    <property type="match status" value="1"/>
</dbReference>
<organism evidence="2 3">
    <name type="scientific">Arabidopsis thaliana x Arabidopsis arenosa</name>
    <dbReference type="NCBI Taxonomy" id="1240361"/>
    <lineage>
        <taxon>Eukaryota</taxon>
        <taxon>Viridiplantae</taxon>
        <taxon>Streptophyta</taxon>
        <taxon>Embryophyta</taxon>
        <taxon>Tracheophyta</taxon>
        <taxon>Spermatophyta</taxon>
        <taxon>Magnoliopsida</taxon>
        <taxon>eudicotyledons</taxon>
        <taxon>Gunneridae</taxon>
        <taxon>Pentapetalae</taxon>
        <taxon>rosids</taxon>
        <taxon>malvids</taxon>
        <taxon>Brassicales</taxon>
        <taxon>Brassicaceae</taxon>
        <taxon>Camelineae</taxon>
        <taxon>Arabidopsis</taxon>
    </lineage>
</organism>
<comment type="caution">
    <text evidence="2">The sequence shown here is derived from an EMBL/GenBank/DDBJ whole genome shotgun (WGS) entry which is preliminary data.</text>
</comment>
<feature type="domain" description="F-box" evidence="1">
    <location>
        <begin position="31"/>
        <end position="78"/>
    </location>
</feature>
<dbReference type="Pfam" id="PF00646">
    <property type="entry name" value="F-box"/>
    <property type="match status" value="1"/>
</dbReference>
<accession>A0A8T2C5Z9</accession>
<sequence length="388" mass="45345">MERGNEENNHKTSSPSSTQLLRCREISTGEKCVDVNIPLDLKVEILKKLPAKSLLRFQCVSKEWLSIISSRRDFIDSIVTRSLTQSPPRDIKLIFHQQVDTGPNFFIFSSTYPQNTDKESLTTRAGSYHYVRGLICCWLDFPTTVDIYNPTTRQYYTVPDTNRYQYINTCFFGYDPLENQYKVMVLPKYDMEEKPCQVFTVGDPMEKPWRDILGIGLHFPLEHAVCINGVIYYRASNKHRGSTFFLVSFDVRSEKFNHVKAPEILMDHPCTLINYQGKLGFMCCKKGVEIWVMEDAKKKQDWSKIIFYEMEGLKNWRIAGVTHGGEIVFINGMLKTYDRLYVFYYDPKRNSMRDVEVEGTMVKDIEGERKHYLRVWAVPNLVENTMRL</sequence>
<dbReference type="Pfam" id="PF08268">
    <property type="entry name" value="FBA_3"/>
    <property type="match status" value="1"/>
</dbReference>
<dbReference type="AlphaFoldDB" id="A0A8T2C5Z9"/>
<keyword evidence="3" id="KW-1185">Reference proteome</keyword>
<dbReference type="CDD" id="cd22157">
    <property type="entry name" value="F-box_AtFBW1-like"/>
    <property type="match status" value="1"/>
</dbReference>
<dbReference type="InterPro" id="IPR001810">
    <property type="entry name" value="F-box_dom"/>
</dbReference>
<dbReference type="InterPro" id="IPR017451">
    <property type="entry name" value="F-box-assoc_interact_dom"/>
</dbReference>
<protein>
    <submittedName>
        <fullName evidence="2">F-box associated interaction domain</fullName>
    </submittedName>
</protein>
<evidence type="ECO:0000259" key="1">
    <source>
        <dbReference type="PROSITE" id="PS50181"/>
    </source>
</evidence>
<dbReference type="Proteomes" id="UP000694240">
    <property type="component" value="Chromosome 6"/>
</dbReference>
<dbReference type="SMART" id="SM00256">
    <property type="entry name" value="FBOX"/>
    <property type="match status" value="1"/>
</dbReference>
<reference evidence="2 3" key="1">
    <citation type="submission" date="2020-12" db="EMBL/GenBank/DDBJ databases">
        <title>Concerted genomic and epigenomic changes stabilize Arabidopsis allopolyploids.</title>
        <authorList>
            <person name="Chen Z."/>
        </authorList>
    </citation>
    <scope>NUCLEOTIDE SEQUENCE [LARGE SCALE GENOMIC DNA]</scope>
    <source>
        <strain evidence="2">Allo738</strain>
        <tissue evidence="2">Leaf</tissue>
    </source>
</reference>
<gene>
    <name evidence="2" type="ORF">ISN45_Aa01g024640</name>
</gene>
<evidence type="ECO:0000313" key="2">
    <source>
        <dbReference type="EMBL" id="KAG7593676.1"/>
    </source>
</evidence>
<name>A0A8T2C5Z9_9BRAS</name>
<proteinExistence type="predicted"/>
<evidence type="ECO:0000313" key="3">
    <source>
        <dbReference type="Proteomes" id="UP000694240"/>
    </source>
</evidence>